<sequence>METIHVLALFTLILLITAITLRITTASNLPLQSNPVLVDYPTVFTKKLDGFVDTRACSKEALSTNNPAVPVKAVIIESHWHMVNLHPDYFEVWK</sequence>
<feature type="chain" id="PRO_5040260788" evidence="1">
    <location>
        <begin position="27"/>
        <end position="94"/>
    </location>
</feature>
<dbReference type="Proteomes" id="UP000823405">
    <property type="component" value="Unassembled WGS sequence"/>
</dbReference>
<protein>
    <submittedName>
        <fullName evidence="2">Uncharacterized protein</fullName>
    </submittedName>
</protein>
<proteinExistence type="predicted"/>
<evidence type="ECO:0000313" key="2">
    <source>
        <dbReference type="EMBL" id="KAG0295048.1"/>
    </source>
</evidence>
<keyword evidence="1" id="KW-0732">Signal</keyword>
<gene>
    <name evidence="2" type="ORF">BGZ97_004914</name>
</gene>
<name>A0A9P6QR57_9FUNG</name>
<comment type="caution">
    <text evidence="2">The sequence shown here is derived from an EMBL/GenBank/DDBJ whole genome shotgun (WGS) entry which is preliminary data.</text>
</comment>
<evidence type="ECO:0000313" key="3">
    <source>
        <dbReference type="Proteomes" id="UP000823405"/>
    </source>
</evidence>
<organism evidence="2 3">
    <name type="scientific">Linnemannia gamsii</name>
    <dbReference type="NCBI Taxonomy" id="64522"/>
    <lineage>
        <taxon>Eukaryota</taxon>
        <taxon>Fungi</taxon>
        <taxon>Fungi incertae sedis</taxon>
        <taxon>Mucoromycota</taxon>
        <taxon>Mortierellomycotina</taxon>
        <taxon>Mortierellomycetes</taxon>
        <taxon>Mortierellales</taxon>
        <taxon>Mortierellaceae</taxon>
        <taxon>Linnemannia</taxon>
    </lineage>
</organism>
<dbReference type="EMBL" id="JAAAIN010002269">
    <property type="protein sequence ID" value="KAG0295048.1"/>
    <property type="molecule type" value="Genomic_DNA"/>
</dbReference>
<dbReference type="AlphaFoldDB" id="A0A9P6QR57"/>
<feature type="signal peptide" evidence="1">
    <location>
        <begin position="1"/>
        <end position="26"/>
    </location>
</feature>
<accession>A0A9P6QR57</accession>
<reference evidence="2" key="1">
    <citation type="journal article" date="2020" name="Fungal Divers.">
        <title>Resolving the Mortierellaceae phylogeny through synthesis of multi-gene phylogenetics and phylogenomics.</title>
        <authorList>
            <person name="Vandepol N."/>
            <person name="Liber J."/>
            <person name="Desiro A."/>
            <person name="Na H."/>
            <person name="Kennedy M."/>
            <person name="Barry K."/>
            <person name="Grigoriev I.V."/>
            <person name="Miller A.N."/>
            <person name="O'Donnell K."/>
            <person name="Stajich J.E."/>
            <person name="Bonito G."/>
        </authorList>
    </citation>
    <scope>NUCLEOTIDE SEQUENCE</scope>
    <source>
        <strain evidence="2">NVP60</strain>
    </source>
</reference>
<evidence type="ECO:0000256" key="1">
    <source>
        <dbReference type="SAM" id="SignalP"/>
    </source>
</evidence>
<keyword evidence="3" id="KW-1185">Reference proteome</keyword>